<accession>A0A938Y504</accession>
<keyword evidence="2" id="KW-1133">Transmembrane helix</keyword>
<dbReference type="EMBL" id="JAERTX010000004">
    <property type="protein sequence ID" value="MBM9459322.1"/>
    <property type="molecule type" value="Genomic_DNA"/>
</dbReference>
<protein>
    <recommendedName>
        <fullName evidence="5">Secreted protein</fullName>
    </recommendedName>
</protein>
<comment type="caution">
    <text evidence="3">The sequence shown here is derived from an EMBL/GenBank/DDBJ whole genome shotgun (WGS) entry which is preliminary data.</text>
</comment>
<organism evidence="3 4">
    <name type="scientific">Nocardioides faecalis</name>
    <dbReference type="NCBI Taxonomy" id="2803858"/>
    <lineage>
        <taxon>Bacteria</taxon>
        <taxon>Bacillati</taxon>
        <taxon>Actinomycetota</taxon>
        <taxon>Actinomycetes</taxon>
        <taxon>Propionibacteriales</taxon>
        <taxon>Nocardioidaceae</taxon>
        <taxon>Nocardioides</taxon>
    </lineage>
</organism>
<proteinExistence type="predicted"/>
<name>A0A938Y504_9ACTN</name>
<dbReference type="RefSeq" id="WP_205290625.1">
    <property type="nucleotide sequence ID" value="NZ_CP074406.1"/>
</dbReference>
<feature type="region of interest" description="Disordered" evidence="1">
    <location>
        <begin position="1"/>
        <end position="29"/>
    </location>
</feature>
<dbReference type="AlphaFoldDB" id="A0A938Y504"/>
<dbReference type="InterPro" id="IPR043777">
    <property type="entry name" value="DUF5719"/>
</dbReference>
<dbReference type="Pfam" id="PF18986">
    <property type="entry name" value="DUF5719"/>
    <property type="match status" value="1"/>
</dbReference>
<evidence type="ECO:0000313" key="4">
    <source>
        <dbReference type="Proteomes" id="UP000663791"/>
    </source>
</evidence>
<keyword evidence="2" id="KW-0472">Membrane</keyword>
<dbReference type="Proteomes" id="UP000663791">
    <property type="component" value="Unassembled WGS sequence"/>
</dbReference>
<evidence type="ECO:0000256" key="1">
    <source>
        <dbReference type="SAM" id="MobiDB-lite"/>
    </source>
</evidence>
<feature type="transmembrane region" description="Helical" evidence="2">
    <location>
        <begin position="37"/>
        <end position="59"/>
    </location>
</feature>
<reference evidence="3" key="1">
    <citation type="submission" date="2021-01" db="EMBL/GenBank/DDBJ databases">
        <title>Novel species in genus Nocardioides.</title>
        <authorList>
            <person name="Zhang G."/>
        </authorList>
    </citation>
    <scope>NUCLEOTIDE SEQUENCE</scope>
    <source>
        <strain evidence="3">Zg-536</strain>
    </source>
</reference>
<evidence type="ECO:0000313" key="3">
    <source>
        <dbReference type="EMBL" id="MBM9459322.1"/>
    </source>
</evidence>
<gene>
    <name evidence="3" type="ORF">JK386_05355</name>
</gene>
<evidence type="ECO:0000256" key="2">
    <source>
        <dbReference type="SAM" id="Phobius"/>
    </source>
</evidence>
<sequence length="500" mass="50931">MTETPTPPGRRSRRATDPQADSAATGRRAALRRGRRVDLLVALGVVLPAVTAIALVVIGEEERTAPAGSPPTDAALTSLSLVCPSPVATRGAGVRAARAPEVPGGTVQVRLADPAGPAQARARLESAGDLDVPARGSVAVPDASGAVALSADGEAAPGLVAGRTERAAAVPECRAPSYDEWFVGLGASARYASTLELVNPDPGDAVVDVVLHGPDGILEEPGLRGVQVPGHSVRRLDLSRIAPRTALTAAHVTSVRGRVVTSAPTTRDPLGGGVVSTDFLPAVAAPSTDSLILGLPQRPGSAMLVVANPGADEARVTPRLVTAEATFAPVGAPEITVPPRSAVQVRLDELLRDDAAEGAVGLRLTSTTATVASLRLTVGSDLALLAPVPQLREPTTTVVPRGAKTLQLAGATRAGVVRVRSYGADGAELADKSVDVRTDTAATLRLPSAAVSVQVEPRETPISGVVSLPGQAPTSLATVRLRPAELRARIPVVAPDQLQP</sequence>
<keyword evidence="4" id="KW-1185">Reference proteome</keyword>
<keyword evidence="2" id="KW-0812">Transmembrane</keyword>
<evidence type="ECO:0008006" key="5">
    <source>
        <dbReference type="Google" id="ProtNLM"/>
    </source>
</evidence>